<protein>
    <recommendedName>
        <fullName evidence="1">GerMN domain-containing protein</fullName>
    </recommendedName>
</protein>
<comment type="caution">
    <text evidence="2">The sequence shown here is derived from an EMBL/GenBank/DDBJ whole genome shotgun (WGS) entry which is preliminary data.</text>
</comment>
<dbReference type="Pfam" id="PF25976">
    <property type="entry name" value="LpqB_N"/>
    <property type="match status" value="1"/>
</dbReference>
<dbReference type="PROSITE" id="PS51257">
    <property type="entry name" value="PROKAR_LIPOPROTEIN"/>
    <property type="match status" value="1"/>
</dbReference>
<dbReference type="RefSeq" id="WP_171156317.1">
    <property type="nucleotide sequence ID" value="NZ_JABENB010000002.1"/>
</dbReference>
<organism evidence="2 3">
    <name type="scientific">Flexivirga aerilata</name>
    <dbReference type="NCBI Taxonomy" id="1656889"/>
    <lineage>
        <taxon>Bacteria</taxon>
        <taxon>Bacillati</taxon>
        <taxon>Actinomycetota</taxon>
        <taxon>Actinomycetes</taxon>
        <taxon>Micrococcales</taxon>
        <taxon>Dermacoccaceae</taxon>
        <taxon>Flexivirga</taxon>
    </lineage>
</organism>
<evidence type="ECO:0000313" key="2">
    <source>
        <dbReference type="EMBL" id="NNG40231.1"/>
    </source>
</evidence>
<accession>A0A849ALJ7</accession>
<sequence>MRRLRLVIATLAAVLVLAGCGGLPTSGPVRAGGAINNQVPAPAGNVDYPEPREGASPKDIVLGFLDAGAERNSDFPAARKYLTPEASASWKPRTVSVGEGQQDAKITGNQVVTATTKRIATLDATGHLSQSVQAATDSVRFSMAKIAGEWRISALPKDFGLWIRQDVFQTNYQPQTVYYPASTGHTLVPDIQWYPATGLVSSLAAAVLRGPPGWMRGMTLPALPSGSALGVSSVPVDNDGVASVDLSERVLGATPEQRTALWAAMLATLRQGDVRRVVLQVGGARLQAPGLPPEPTTPSDVGYQVVTGDSTAMIVRSNATDLNWYDLGESGMQGRPLERPSNGRAKLPAINRNWYQLAASADGSQVAAVDGSNSQVGRWVGGTLTQLRGFGDNLVKPSFSTVHLGGNDSVGELWIGGQSASPAGAQRSDTSAATVWVIDTALPAANAQPQPIDASWIGDRSIVALKVAPEGSRVVLVLKDAEGHTGVYLAGIVRDAKGRARALTEPTTVAAAVDNVRDVSWIDYVTLGVLGTTDGSEAHPLSAPLGQFVTDLGAAPGAEALVSSGAGSSSLYVVTDRKSVLTRVGAAWQPIRGATDLVAPGS</sequence>
<feature type="domain" description="GerMN" evidence="1">
    <location>
        <begin position="200"/>
        <end position="290"/>
    </location>
</feature>
<dbReference type="Pfam" id="PF10646">
    <property type="entry name" value="Germane"/>
    <property type="match status" value="1"/>
</dbReference>
<reference evidence="2 3" key="1">
    <citation type="submission" date="2020-05" db="EMBL/GenBank/DDBJ databases">
        <title>Flexivirga sp. ID2601S isolated from air conditioner.</title>
        <authorList>
            <person name="Kim D.H."/>
        </authorList>
    </citation>
    <scope>NUCLEOTIDE SEQUENCE [LARGE SCALE GENOMIC DNA]</scope>
    <source>
        <strain evidence="2 3">ID2601S</strain>
    </source>
</reference>
<evidence type="ECO:0000313" key="3">
    <source>
        <dbReference type="Proteomes" id="UP000557772"/>
    </source>
</evidence>
<evidence type="ECO:0000259" key="1">
    <source>
        <dbReference type="SMART" id="SM00909"/>
    </source>
</evidence>
<keyword evidence="3" id="KW-1185">Reference proteome</keyword>
<dbReference type="Pfam" id="PF10647">
    <property type="entry name" value="Gmad1"/>
    <property type="match status" value="1"/>
</dbReference>
<dbReference type="InterPro" id="IPR059026">
    <property type="entry name" value="LpqB_N"/>
</dbReference>
<name>A0A849ALJ7_9MICO</name>
<dbReference type="Proteomes" id="UP000557772">
    <property type="component" value="Unassembled WGS sequence"/>
</dbReference>
<dbReference type="AlphaFoldDB" id="A0A849ALJ7"/>
<dbReference type="InterPro" id="IPR019606">
    <property type="entry name" value="GerMN"/>
</dbReference>
<gene>
    <name evidence="2" type="ORF">HJ588_13240</name>
</gene>
<proteinExistence type="predicted"/>
<dbReference type="EMBL" id="JABENB010000002">
    <property type="protein sequence ID" value="NNG40231.1"/>
    <property type="molecule type" value="Genomic_DNA"/>
</dbReference>
<dbReference type="SMART" id="SM00909">
    <property type="entry name" value="Germane"/>
    <property type="match status" value="1"/>
</dbReference>
<dbReference type="InterPro" id="IPR018910">
    <property type="entry name" value="LpqB_C"/>
</dbReference>